<dbReference type="Proteomes" id="UP001221898">
    <property type="component" value="Unassembled WGS sequence"/>
</dbReference>
<feature type="region of interest" description="Disordered" evidence="13">
    <location>
        <begin position="1488"/>
        <end position="1573"/>
    </location>
</feature>
<proteinExistence type="inferred from homology"/>
<feature type="compositionally biased region" description="Pro residues" evidence="13">
    <location>
        <begin position="1130"/>
        <end position="1139"/>
    </location>
</feature>
<dbReference type="GO" id="GO:0046872">
    <property type="term" value="F:metal ion binding"/>
    <property type="evidence" value="ECO:0007669"/>
    <property type="project" value="UniProtKB-KW"/>
</dbReference>
<dbReference type="PROSITE" id="PS00641">
    <property type="entry name" value="COMPLEX1_75K_1"/>
    <property type="match status" value="1"/>
</dbReference>
<comment type="cofactor">
    <cofactor evidence="1">
        <name>[4Fe-4S] cluster</name>
        <dbReference type="ChEBI" id="CHEBI:49883"/>
    </cofactor>
</comment>
<comment type="subcellular location">
    <subcellularLocation>
        <location evidence="2">Nucleus</location>
    </subcellularLocation>
</comment>
<dbReference type="Pfam" id="PF22117">
    <property type="entry name" value="Fer4_Nqo3"/>
    <property type="match status" value="1"/>
</dbReference>
<dbReference type="Gene3D" id="3.30.70.20">
    <property type="match status" value="1"/>
</dbReference>
<keyword evidence="17" id="KW-1185">Reference proteome</keyword>
<evidence type="ECO:0000256" key="8">
    <source>
        <dbReference type="ARBA" id="ARBA00023014"/>
    </source>
</evidence>
<evidence type="ECO:0000259" key="15">
    <source>
        <dbReference type="PROSITE" id="PS51669"/>
    </source>
</evidence>
<sequence>MTMRPLNLLEGQIATSIMLRLPAVSRALAGVARCKACLAAANNVRTAATAASNLVEVFVDGKPVMVEPGTTVLQACEKVGVQIPRFCYHERLSVAGNCRMCLVEIERAPKPVAACAMPVMKGWNILASSEKTKKARWRNGKGTRLECKLATVAGVRFPGCASPALADSPAQEVAFGCLPRGEGREPARAHHVYRRVSAGTGITVDGSAESVSEEADQSMMFGTDRSRFTEGKRAVEDKNIGPLIKTIMTRCIQCTRCIRFASEIAGVEDLGTTGRGNAMQVGTYVEKMFMSEMSGNVIDICPVGALTSKPYAFTSRPWETRKTESIDVLDAVGSNIVVSTRGGEVMRVLPRLNEEVNEEWISDKTRFSYDGLKRQRLTQPMVKSDSGQLMATSWEDVLTRVAGALQGAQGKDVAAIAGGMVDAEALVALKDLLNRLNSDTLCTEEVFPMAGAGLSSRVVLIWASASVSSTDLRSNYLLNSRISGIEESDLLLLVGTNPRYEAPLFNARVRKSWLHNELKVAVVGANVDLSYSYDHLGESTQVLREIAAGTHPFCQVILRPFRWVSLQSVLAQAQRPVVVVGSGCLQREDGAALHAAVSTIAQNARTSSGVQDSWKVLNVLHRVASQVAALDLGYKPGVEAIRKNPPKLLFLLGADSGCITRQDLPNNSLVVYQGHHGDVGATMADIILPGAAYTEKRGTYVNTEGRAQQTRVAVTAPGMAREDWKIIRAISELAGVTLPYDTVHEVRDRLAEVAPNLVRYDDVEEANYFKQSNELSQAVNQELLADPLLPPQLTVKDFYMTDPISRASQTMAKCVKAVTEGAQAYIPIEGKRIRCKASGSSRRRTLGTVEDQAVAAATRGRGLQADVLKDKSHVMYEGKHIHFSEVDNKPLCSYSPKLCKQRRLNGYAFCIRHVLEDKTAPFKQCEYVAKYNSQRCTNPIPKSEDRRYCNSHLQVLGFIPKKERKKKHDALEEMRSRPHVESVALNITVELLDPFAFQEDEADGEEGAPRKGSAVRKKLQSRLVLNQRLRECDLLLKAPPEHFSPSPAPQRPASPTHAHLPPAQPALLPQAPLSYLPPSSSSCLPGLPQGLLCKPAPPQTGVLPPAGPPPPRSAAHSPVQSSGPSLCRKAPPPAPPAAPARPLGWDGAQRRAVTLHASTFSPPPACVARLQRLVQLCSQRQQQHGDLFPHLGLDWSEDSAEDDDEVERIPPYQYAWRLQERCSLDNSDEEVDSSRSTRLARLCTYLQQKYKHLCRQERAAMRQKRYRCAFRKALLHAASKDPDCAGQLIQELHRASQTTSSAQVPGQQDSEPGLCTGHTKGQACRSRALPFTRHCFQRILTPAAPPPPLRSPFHPRRHSEVTATVPEVSGVSSRSLCARVFPLRFSADILLNRSQQLFTSCTAKFADGQQCSIPVFDITHQTPLCDEHAKKMSLITPYTPPRPLCSASSGKLTAPSLRAPGSRSSWSRLFSVLVPRWWNDLPQSDNFLRGDSNRRVQHQQQQQQQRKPRKKTKPPALTKKHKKKRRRGPRRPQKPIPPALPQGNLGMPSSLALPTQTASIRSPSTPDLSTDELPDDITDIPNDLELNQEDFSDVLPRLPDDLQDFDLFEGKNGELLPTTEEAEELVRALQAMSSYTDSLVCLSSIGELAQSDGVDHRAMAVFSGSGVQGGALAVFSGSGVQGGAMGDLLNGRIPPENFSSLGLDDNLLHSTGGHFPAGPPPPPQPPPPSAAAPSPALTESAFSRTHPPPLLLAKPELPHAHTSPHGSHYSSEHVPSPYSDHIASSPHAGPFHTDSPLLMEVPLSGAPGPPRSPWNSLPLPLTDPAQFGNLMGPEGHLLSTSLSTPPSSAHSLTLQPTAALSALPGLTLPPASSTSSPCSSSSSSSSHDLLTSSQPKQQLPQFSAAFGHQLASAHSGIPKDVQPSHSSTAPPAGFSITSATAAASANSAMPPPFTTQRGLGLLGLLPRFYPFVCSVSSGGRRGVEFAGEEVGGKGWTGGGGRTSSKSKERSYHSDRTQFPVLLLFAMDYVSHQYGCKNVCFMFHKPLPIEPYSRQHSHKHVAHLGHAPICETLSSLSGVTEVSPPGRGRESIAFTSRTETSKRFSPIFFGIVLLTAAPSVPVIIYINKEEPRSQHRSLRDTTAHSTEDLQPALSHVIGPYVDHDHWVPFCFGQELVHTLKEISNLGTRQATHRVHTFSLTDVLIGSKNPDNSLTRTTQEEEEFTSYVLNMTSLQWPNGLWYSGVHWEGSIVSPSQSARSLGVTLDDQLCFSGHITAIAQTCRFSLHNIRRIRPFLTKEATQLLVQALVISRLDYCNSLLAGLPACAIKPLQLVQNAAACLSSSRSRLFSVLTPRWWNDLPQSIIYVNKEEPRSQHRSLRDTTAHSTEESNPDVLRLSQVVNFSSTLFYEPHVRSGSDS</sequence>
<dbReference type="CDD" id="cd00207">
    <property type="entry name" value="fer2"/>
    <property type="match status" value="1"/>
</dbReference>
<evidence type="ECO:0000256" key="13">
    <source>
        <dbReference type="SAM" id="MobiDB-lite"/>
    </source>
</evidence>
<dbReference type="SUPFAM" id="SSF53706">
    <property type="entry name" value="Formate dehydrogenase/DMSO reductase, domains 1-3"/>
    <property type="match status" value="1"/>
</dbReference>
<keyword evidence="7" id="KW-0408">Iron</keyword>
<keyword evidence="8" id="KW-0411">Iron-sulfur</keyword>
<evidence type="ECO:0000256" key="3">
    <source>
        <dbReference type="ARBA" id="ARBA00005404"/>
    </source>
</evidence>
<feature type="compositionally biased region" description="Low complexity" evidence="13">
    <location>
        <begin position="1095"/>
        <end position="1104"/>
    </location>
</feature>
<feature type="region of interest" description="Disordered" evidence="13">
    <location>
        <begin position="1700"/>
        <end position="1852"/>
    </location>
</feature>
<name>A0AAD7WE85_9TELE</name>
<dbReference type="InterPro" id="IPR036010">
    <property type="entry name" value="2Fe-2S_ferredoxin-like_sf"/>
</dbReference>
<evidence type="ECO:0000256" key="4">
    <source>
        <dbReference type="ARBA" id="ARBA00022485"/>
    </source>
</evidence>
<dbReference type="Pfam" id="PF22151">
    <property type="entry name" value="Fer4_NDSU1"/>
    <property type="match status" value="1"/>
</dbReference>
<dbReference type="Gene3D" id="3.30.200.210">
    <property type="match status" value="1"/>
</dbReference>
<evidence type="ECO:0000256" key="2">
    <source>
        <dbReference type="ARBA" id="ARBA00004123"/>
    </source>
</evidence>
<evidence type="ECO:0000259" key="14">
    <source>
        <dbReference type="PROSITE" id="PS51085"/>
    </source>
</evidence>
<dbReference type="Pfam" id="PF13510">
    <property type="entry name" value="Fer2_4"/>
    <property type="match status" value="1"/>
</dbReference>
<feature type="region of interest" description="Disordered" evidence="13">
    <location>
        <begin position="1865"/>
        <end position="1895"/>
    </location>
</feature>
<dbReference type="GO" id="GO:0008137">
    <property type="term" value="F:NADH dehydrogenase (ubiquinone) activity"/>
    <property type="evidence" value="ECO:0007669"/>
    <property type="project" value="InterPro"/>
</dbReference>
<dbReference type="FunFam" id="3.30.200.210:FF:000002">
    <property type="entry name" value="NADH-ubiquinone oxidoreductase 75 kDa subunit"/>
    <property type="match status" value="1"/>
</dbReference>
<comment type="similarity">
    <text evidence="3 12">Belongs to the complex I 75 kDa subunit family.</text>
</comment>
<feature type="compositionally biased region" description="Polar residues" evidence="13">
    <location>
        <begin position="1552"/>
        <end position="1568"/>
    </location>
</feature>
<evidence type="ECO:0000313" key="17">
    <source>
        <dbReference type="Proteomes" id="UP001221898"/>
    </source>
</evidence>
<keyword evidence="5" id="KW-0479">Metal-binding</keyword>
<protein>
    <recommendedName>
        <fullName evidence="18">NADH-ubiquinone oxidoreductase 75 kDa subunit, mitochondrial</fullName>
    </recommendedName>
</protein>
<dbReference type="InterPro" id="IPR025927">
    <property type="entry name" value="Znf_KANL2-like"/>
</dbReference>
<keyword evidence="10" id="KW-0539">Nucleus</keyword>
<dbReference type="InterPro" id="IPR006963">
    <property type="entry name" value="Mopterin_OxRdtase_4Fe-4S_dom"/>
</dbReference>
<keyword evidence="9" id="KW-0520">NAD</keyword>
<dbReference type="InterPro" id="IPR006656">
    <property type="entry name" value="Mopterin_OxRdtase"/>
</dbReference>
<dbReference type="FunFam" id="3.30.70.20:FF:000002">
    <property type="entry name" value="NADH-ubiquinone oxidoreductase 75 kDa subunit"/>
    <property type="match status" value="1"/>
</dbReference>
<dbReference type="InterPro" id="IPR015405">
    <property type="entry name" value="NDUFS1-like_C"/>
</dbReference>
<evidence type="ECO:0008006" key="18">
    <source>
        <dbReference type="Google" id="ProtNLM"/>
    </source>
</evidence>
<feature type="compositionally biased region" description="Pro residues" evidence="13">
    <location>
        <begin position="1717"/>
        <end position="1730"/>
    </location>
</feature>
<feature type="domain" description="4Fe-4S Mo/W bis-MGD-type" evidence="15">
    <location>
        <begin position="320"/>
        <end position="376"/>
    </location>
</feature>
<dbReference type="PROSITE" id="PS51085">
    <property type="entry name" value="2FE2S_FER_2"/>
    <property type="match status" value="1"/>
</dbReference>
<dbReference type="Pfam" id="PF00384">
    <property type="entry name" value="Molybdopterin"/>
    <property type="match status" value="1"/>
</dbReference>
<dbReference type="CDD" id="cd02773">
    <property type="entry name" value="MopB_Res-Cmplx1_Nad11"/>
    <property type="match status" value="1"/>
</dbReference>
<feature type="compositionally biased region" description="Low complexity" evidence="13">
    <location>
        <begin position="1836"/>
        <end position="1852"/>
    </location>
</feature>
<dbReference type="Pfam" id="PF13891">
    <property type="entry name" value="zf-C3HC3H_KANSL2"/>
    <property type="match status" value="2"/>
</dbReference>
<dbReference type="GO" id="GO:0051539">
    <property type="term" value="F:4 iron, 4 sulfur cluster binding"/>
    <property type="evidence" value="ECO:0007669"/>
    <property type="project" value="UniProtKB-KW"/>
</dbReference>
<dbReference type="GO" id="GO:0016651">
    <property type="term" value="F:oxidoreductase activity, acting on NAD(P)H"/>
    <property type="evidence" value="ECO:0007669"/>
    <property type="project" value="InterPro"/>
</dbReference>
<feature type="region of interest" description="Disordered" evidence="13">
    <location>
        <begin position="1038"/>
        <end position="1072"/>
    </location>
</feature>
<dbReference type="SUPFAM" id="SSF54862">
    <property type="entry name" value="4Fe-4S ferredoxins"/>
    <property type="match status" value="1"/>
</dbReference>
<dbReference type="InterPro" id="IPR054351">
    <property type="entry name" value="NADH_UbQ_OxRdtase_ferredoxin"/>
</dbReference>
<feature type="domain" description="2Fe-2S ferredoxin-type" evidence="14">
    <location>
        <begin position="53"/>
        <end position="131"/>
    </location>
</feature>
<dbReference type="PROSITE" id="PS00643">
    <property type="entry name" value="COMPLEX1_75K_3"/>
    <property type="match status" value="1"/>
</dbReference>
<evidence type="ECO:0000256" key="6">
    <source>
        <dbReference type="ARBA" id="ARBA00022967"/>
    </source>
</evidence>
<dbReference type="PANTHER" id="PTHR16198:SF2">
    <property type="entry name" value="INO80 COMPLEX SUBUNIT D"/>
    <property type="match status" value="1"/>
</dbReference>
<comment type="caution">
    <text evidence="16">The sequence shown here is derived from an EMBL/GenBank/DDBJ whole genome shotgun (WGS) entry which is preliminary data.</text>
</comment>
<dbReference type="PANTHER" id="PTHR16198">
    <property type="match status" value="1"/>
</dbReference>
<dbReference type="PROSITE" id="PS51669">
    <property type="entry name" value="4FE4S_MOW_BIS_MGD"/>
    <property type="match status" value="1"/>
</dbReference>
<evidence type="ECO:0000256" key="5">
    <source>
        <dbReference type="ARBA" id="ARBA00022723"/>
    </source>
</evidence>
<dbReference type="GO" id="GO:0005634">
    <property type="term" value="C:nucleus"/>
    <property type="evidence" value="ECO:0007669"/>
    <property type="project" value="UniProtKB-SubCell"/>
</dbReference>
<dbReference type="InterPro" id="IPR010228">
    <property type="entry name" value="NADH_UbQ_OxRdtase_Gsu"/>
</dbReference>
<dbReference type="EMBL" id="JAINUG010000132">
    <property type="protein sequence ID" value="KAJ8393866.1"/>
    <property type="molecule type" value="Genomic_DNA"/>
</dbReference>
<dbReference type="InterPro" id="IPR001041">
    <property type="entry name" value="2Fe-2S_ferredoxin-type"/>
</dbReference>
<accession>A0AAD7WE85</accession>
<dbReference type="InterPro" id="IPR000283">
    <property type="entry name" value="NADH_UbQ_OxRdtase_75kDa_su_CS"/>
</dbReference>
<dbReference type="SUPFAM" id="SSF54292">
    <property type="entry name" value="2Fe-2S ferredoxin-like"/>
    <property type="match status" value="1"/>
</dbReference>
<dbReference type="Pfam" id="PF09326">
    <property type="entry name" value="NADH_dhqG_C"/>
    <property type="match status" value="1"/>
</dbReference>
<dbReference type="GO" id="GO:0016020">
    <property type="term" value="C:membrane"/>
    <property type="evidence" value="ECO:0007669"/>
    <property type="project" value="InterPro"/>
</dbReference>
<evidence type="ECO:0000256" key="12">
    <source>
        <dbReference type="RuleBase" id="RU004523"/>
    </source>
</evidence>
<keyword evidence="6" id="KW-1278">Translocase</keyword>
<dbReference type="NCBIfam" id="TIGR01973">
    <property type="entry name" value="NuoG"/>
    <property type="match status" value="1"/>
</dbReference>
<dbReference type="FunFam" id="3.40.50.740:FF:000002">
    <property type="entry name" value="NADH-ubiquinone oxidoreductase 75 kDa subunit, mitochondrial"/>
    <property type="match status" value="1"/>
</dbReference>
<dbReference type="Gene3D" id="3.40.50.740">
    <property type="match status" value="1"/>
</dbReference>
<evidence type="ECO:0000256" key="1">
    <source>
        <dbReference type="ARBA" id="ARBA00001966"/>
    </source>
</evidence>
<evidence type="ECO:0000256" key="7">
    <source>
        <dbReference type="ARBA" id="ARBA00023004"/>
    </source>
</evidence>
<organism evidence="16 17">
    <name type="scientific">Aldrovandia affinis</name>
    <dbReference type="NCBI Taxonomy" id="143900"/>
    <lineage>
        <taxon>Eukaryota</taxon>
        <taxon>Metazoa</taxon>
        <taxon>Chordata</taxon>
        <taxon>Craniata</taxon>
        <taxon>Vertebrata</taxon>
        <taxon>Euteleostomi</taxon>
        <taxon>Actinopterygii</taxon>
        <taxon>Neopterygii</taxon>
        <taxon>Teleostei</taxon>
        <taxon>Notacanthiformes</taxon>
        <taxon>Halosauridae</taxon>
        <taxon>Aldrovandia</taxon>
    </lineage>
</organism>
<reference evidence="16" key="1">
    <citation type="journal article" date="2023" name="Science">
        <title>Genome structures resolve the early diversification of teleost fishes.</title>
        <authorList>
            <person name="Parey E."/>
            <person name="Louis A."/>
            <person name="Montfort J."/>
            <person name="Bouchez O."/>
            <person name="Roques C."/>
            <person name="Iampietro C."/>
            <person name="Lluch J."/>
            <person name="Castinel A."/>
            <person name="Donnadieu C."/>
            <person name="Desvignes T."/>
            <person name="Floi Bucao C."/>
            <person name="Jouanno E."/>
            <person name="Wen M."/>
            <person name="Mejri S."/>
            <person name="Dirks R."/>
            <person name="Jansen H."/>
            <person name="Henkel C."/>
            <person name="Chen W.J."/>
            <person name="Zahm M."/>
            <person name="Cabau C."/>
            <person name="Klopp C."/>
            <person name="Thompson A.W."/>
            <person name="Robinson-Rechavi M."/>
            <person name="Braasch I."/>
            <person name="Lecointre G."/>
            <person name="Bobe J."/>
            <person name="Postlethwait J.H."/>
            <person name="Berthelot C."/>
            <person name="Roest Crollius H."/>
            <person name="Guiguen Y."/>
        </authorList>
    </citation>
    <scope>NUCLEOTIDE SEQUENCE</scope>
    <source>
        <strain evidence="16">NC1722</strain>
    </source>
</reference>
<evidence type="ECO:0000313" key="16">
    <source>
        <dbReference type="EMBL" id="KAJ8393866.1"/>
    </source>
</evidence>
<feature type="region of interest" description="Disordered" evidence="13">
    <location>
        <begin position="1095"/>
        <end position="1142"/>
    </location>
</feature>
<evidence type="ECO:0000256" key="10">
    <source>
        <dbReference type="ARBA" id="ARBA00023242"/>
    </source>
</evidence>
<evidence type="ECO:0000256" key="11">
    <source>
        <dbReference type="ARBA" id="ARBA00034078"/>
    </source>
</evidence>
<gene>
    <name evidence="16" type="ORF">AAFF_G00055950</name>
</gene>
<comment type="cofactor">
    <cofactor evidence="11">
        <name>[2Fe-2S] cluster</name>
        <dbReference type="ChEBI" id="CHEBI:190135"/>
    </cofactor>
</comment>
<dbReference type="GO" id="GO:0042773">
    <property type="term" value="P:ATP synthesis coupled electron transport"/>
    <property type="evidence" value="ECO:0007669"/>
    <property type="project" value="InterPro"/>
</dbReference>
<dbReference type="Gene3D" id="3.10.20.740">
    <property type="match status" value="1"/>
</dbReference>
<feature type="compositionally biased region" description="Basic residues" evidence="13">
    <location>
        <begin position="1506"/>
        <end position="1533"/>
    </location>
</feature>
<evidence type="ECO:0000256" key="9">
    <source>
        <dbReference type="ARBA" id="ARBA00023027"/>
    </source>
</evidence>
<keyword evidence="4" id="KW-0004">4Fe-4S</keyword>